<dbReference type="CDD" id="cd20625">
    <property type="entry name" value="CYP164-like"/>
    <property type="match status" value="1"/>
</dbReference>
<comment type="caution">
    <text evidence="2">The sequence shown here is derived from an EMBL/GenBank/DDBJ whole genome shotgun (WGS) entry which is preliminary data.</text>
</comment>
<evidence type="ECO:0000256" key="1">
    <source>
        <dbReference type="ARBA" id="ARBA00010617"/>
    </source>
</evidence>
<dbReference type="Proteomes" id="UP001500957">
    <property type="component" value="Unassembled WGS sequence"/>
</dbReference>
<dbReference type="InterPro" id="IPR036396">
    <property type="entry name" value="Cyt_P450_sf"/>
</dbReference>
<organism evidence="2 3">
    <name type="scientific">Sporichthya brevicatena</name>
    <dbReference type="NCBI Taxonomy" id="171442"/>
    <lineage>
        <taxon>Bacteria</taxon>
        <taxon>Bacillati</taxon>
        <taxon>Actinomycetota</taxon>
        <taxon>Actinomycetes</taxon>
        <taxon>Sporichthyales</taxon>
        <taxon>Sporichthyaceae</taxon>
        <taxon>Sporichthya</taxon>
    </lineage>
</organism>
<evidence type="ECO:0000313" key="2">
    <source>
        <dbReference type="EMBL" id="GAA0608502.1"/>
    </source>
</evidence>
<evidence type="ECO:0000313" key="3">
    <source>
        <dbReference type="Proteomes" id="UP001500957"/>
    </source>
</evidence>
<name>A0ABN1GCA4_9ACTN</name>
<gene>
    <name evidence="2" type="ORF">GCM10009547_08080</name>
</gene>
<dbReference type="SUPFAM" id="SSF48264">
    <property type="entry name" value="Cytochrome P450"/>
    <property type="match status" value="1"/>
</dbReference>
<dbReference type="PRINTS" id="PR00359">
    <property type="entry name" value="BP450"/>
</dbReference>
<proteinExistence type="inferred from homology"/>
<dbReference type="InterPro" id="IPR001128">
    <property type="entry name" value="Cyt_P450"/>
</dbReference>
<reference evidence="2 3" key="1">
    <citation type="journal article" date="2019" name="Int. J. Syst. Evol. Microbiol.">
        <title>The Global Catalogue of Microorganisms (GCM) 10K type strain sequencing project: providing services to taxonomists for standard genome sequencing and annotation.</title>
        <authorList>
            <consortium name="The Broad Institute Genomics Platform"/>
            <consortium name="The Broad Institute Genome Sequencing Center for Infectious Disease"/>
            <person name="Wu L."/>
            <person name="Ma J."/>
        </authorList>
    </citation>
    <scope>NUCLEOTIDE SEQUENCE [LARGE SCALE GENOMIC DNA]</scope>
    <source>
        <strain evidence="2 3">JCM 10671</strain>
    </source>
</reference>
<dbReference type="PANTHER" id="PTHR46696">
    <property type="entry name" value="P450, PUTATIVE (EUROFUNG)-RELATED"/>
    <property type="match status" value="1"/>
</dbReference>
<dbReference type="Pfam" id="PF00067">
    <property type="entry name" value="p450"/>
    <property type="match status" value="1"/>
</dbReference>
<sequence length="474" mass="52474">MTLLSESVNHVGMTLTSPRATTPATRPIPRPDLKSALRWSLRQAAPAVSMKLGARTGDTFARFNVDRALQRNPLPVYDQLRAQGPIVPGRYMMTTARHDVSYQLLRHESFRSGIPDEMLPKPLRRLLAWAEDPLAVPFTERPTMIMENGQTHLRIRRVASRAFTPKAIDALRARTEEIADELLDRMEHKHRDGSVADIVEEYAGTLPVLVIADILGVPADLQPTFMTWGDRILQIAALGVPYRTYRDIEGALREMNGWFLEHFAELRRNPGDNLLSRMVAASDDEGRSGAGLSEQELMQTAGLLLFAGFETTVNLIGSGTLRLLAHPDQLEILRAQPEYWRTAIDEMLRLDGPVQITARYPVEDVVIQGVKVPRGRMVATLLAGANRDPAAFPDPNRFDVTRANAKEHLALGAGVHICLGASLARMEGEVGLGRLFERFPNLAKAGEPTLGPNALLRGYVHVPARLGEVTARQL</sequence>
<keyword evidence="3" id="KW-1185">Reference proteome</keyword>
<protein>
    <submittedName>
        <fullName evidence="2">Cytochrome P450</fullName>
    </submittedName>
</protein>
<dbReference type="EMBL" id="BAAAHE010000007">
    <property type="protein sequence ID" value="GAA0608502.1"/>
    <property type="molecule type" value="Genomic_DNA"/>
</dbReference>
<dbReference type="InterPro" id="IPR002397">
    <property type="entry name" value="Cyt_P450_B"/>
</dbReference>
<dbReference type="Gene3D" id="1.10.630.10">
    <property type="entry name" value="Cytochrome P450"/>
    <property type="match status" value="1"/>
</dbReference>
<dbReference type="PANTHER" id="PTHR46696:SF4">
    <property type="entry name" value="BIOTIN BIOSYNTHESIS CYTOCHROME P450"/>
    <property type="match status" value="1"/>
</dbReference>
<accession>A0ABN1GCA4</accession>
<comment type="similarity">
    <text evidence="1">Belongs to the cytochrome P450 family.</text>
</comment>